<dbReference type="GO" id="GO:0016579">
    <property type="term" value="P:protein deubiquitination"/>
    <property type="evidence" value="ECO:0007669"/>
    <property type="project" value="InterPro"/>
</dbReference>
<organism evidence="3 4">
    <name type="scientific">Collybia nuda</name>
    <dbReference type="NCBI Taxonomy" id="64659"/>
    <lineage>
        <taxon>Eukaryota</taxon>
        <taxon>Fungi</taxon>
        <taxon>Dikarya</taxon>
        <taxon>Basidiomycota</taxon>
        <taxon>Agaricomycotina</taxon>
        <taxon>Agaricomycetes</taxon>
        <taxon>Agaricomycetidae</taxon>
        <taxon>Agaricales</taxon>
        <taxon>Tricholomatineae</taxon>
        <taxon>Clitocybaceae</taxon>
        <taxon>Collybia</taxon>
    </lineage>
</organism>
<accession>A0A9P5XZS4</accession>
<keyword evidence="4" id="KW-1185">Reference proteome</keyword>
<name>A0A9P5XZS4_9AGAR</name>
<comment type="caution">
    <text evidence="3">The sequence shown here is derived from an EMBL/GenBank/DDBJ whole genome shotgun (WGS) entry which is preliminary data.</text>
</comment>
<feature type="domain" description="Peptidase C19 ubiquitin carboxyl-terminal hydrolase" evidence="2">
    <location>
        <begin position="31"/>
        <end position="115"/>
    </location>
</feature>
<evidence type="ECO:0000313" key="4">
    <source>
        <dbReference type="Proteomes" id="UP000807353"/>
    </source>
</evidence>
<dbReference type="Pfam" id="PF00443">
    <property type="entry name" value="UCH"/>
    <property type="match status" value="1"/>
</dbReference>
<dbReference type="Gene3D" id="3.90.70.10">
    <property type="entry name" value="Cysteine proteinases"/>
    <property type="match status" value="1"/>
</dbReference>
<evidence type="ECO:0000256" key="1">
    <source>
        <dbReference type="SAM" id="MobiDB-lite"/>
    </source>
</evidence>
<gene>
    <name evidence="3" type="ORF">BDZ94DRAFT_1267545</name>
</gene>
<dbReference type="Proteomes" id="UP000807353">
    <property type="component" value="Unassembled WGS sequence"/>
</dbReference>
<sequence>MAKAKKPTPQEIYRARKQREEEEKSAYLPPGLVNHGNTCFMNSVLQGLIATRLLNDLAHFNPIPPSVQEHSSTPLLSRRSPLLTNGHGLGGSYDRTWVNTMPIGDVFLTVMHKAWRIQEQQKRESLSPK</sequence>
<feature type="region of interest" description="Disordered" evidence="1">
    <location>
        <begin position="1"/>
        <end position="29"/>
    </location>
</feature>
<protein>
    <recommendedName>
        <fullName evidence="2">Peptidase C19 ubiquitin carboxyl-terminal hydrolase domain-containing protein</fullName>
    </recommendedName>
</protein>
<dbReference type="SUPFAM" id="SSF54001">
    <property type="entry name" value="Cysteine proteinases"/>
    <property type="match status" value="1"/>
</dbReference>
<proteinExistence type="predicted"/>
<dbReference type="InterPro" id="IPR038765">
    <property type="entry name" value="Papain-like_cys_pep_sf"/>
</dbReference>
<evidence type="ECO:0000313" key="3">
    <source>
        <dbReference type="EMBL" id="KAF9459733.1"/>
    </source>
</evidence>
<dbReference type="InterPro" id="IPR001394">
    <property type="entry name" value="Peptidase_C19_UCH"/>
</dbReference>
<evidence type="ECO:0000259" key="2">
    <source>
        <dbReference type="Pfam" id="PF00443"/>
    </source>
</evidence>
<dbReference type="PROSITE" id="PS00972">
    <property type="entry name" value="USP_1"/>
    <property type="match status" value="1"/>
</dbReference>
<dbReference type="GO" id="GO:0004843">
    <property type="term" value="F:cysteine-type deubiquitinase activity"/>
    <property type="evidence" value="ECO:0007669"/>
    <property type="project" value="InterPro"/>
</dbReference>
<dbReference type="OrthoDB" id="420187at2759"/>
<reference evidence="3" key="1">
    <citation type="submission" date="2020-11" db="EMBL/GenBank/DDBJ databases">
        <authorList>
            <consortium name="DOE Joint Genome Institute"/>
            <person name="Ahrendt S."/>
            <person name="Riley R."/>
            <person name="Andreopoulos W."/>
            <person name="Labutti K."/>
            <person name="Pangilinan J."/>
            <person name="Ruiz-Duenas F.J."/>
            <person name="Barrasa J.M."/>
            <person name="Sanchez-Garcia M."/>
            <person name="Camarero S."/>
            <person name="Miyauchi S."/>
            <person name="Serrano A."/>
            <person name="Linde D."/>
            <person name="Babiker R."/>
            <person name="Drula E."/>
            <person name="Ayuso-Fernandez I."/>
            <person name="Pacheco R."/>
            <person name="Padilla G."/>
            <person name="Ferreira P."/>
            <person name="Barriuso J."/>
            <person name="Kellner H."/>
            <person name="Castanera R."/>
            <person name="Alfaro M."/>
            <person name="Ramirez L."/>
            <person name="Pisabarro A.G."/>
            <person name="Kuo A."/>
            <person name="Tritt A."/>
            <person name="Lipzen A."/>
            <person name="He G."/>
            <person name="Yan M."/>
            <person name="Ng V."/>
            <person name="Cullen D."/>
            <person name="Martin F."/>
            <person name="Rosso M.-N."/>
            <person name="Henrissat B."/>
            <person name="Hibbett D."/>
            <person name="Martinez A.T."/>
            <person name="Grigoriev I.V."/>
        </authorList>
    </citation>
    <scope>NUCLEOTIDE SEQUENCE</scope>
    <source>
        <strain evidence="3">CBS 247.69</strain>
    </source>
</reference>
<dbReference type="AlphaFoldDB" id="A0A9P5XZS4"/>
<dbReference type="InterPro" id="IPR018200">
    <property type="entry name" value="USP_CS"/>
</dbReference>
<dbReference type="EMBL" id="MU150311">
    <property type="protein sequence ID" value="KAF9459733.1"/>
    <property type="molecule type" value="Genomic_DNA"/>
</dbReference>